<dbReference type="PANTHER" id="PTHR35038:SF8">
    <property type="entry name" value="C-TYPE POLYHEME CYTOCHROME OMCC"/>
    <property type="match status" value="1"/>
</dbReference>
<evidence type="ECO:0000313" key="6">
    <source>
        <dbReference type="EMBL" id="AHF03913.1"/>
    </source>
</evidence>
<dbReference type="Pfam" id="PF14559">
    <property type="entry name" value="TPR_19"/>
    <property type="match status" value="1"/>
</dbReference>
<gene>
    <name evidence="6" type="ORF">MARPU_08570</name>
</gene>
<dbReference type="PANTHER" id="PTHR35038">
    <property type="entry name" value="DISSIMILATORY SULFITE REDUCTASE SIRA"/>
    <property type="match status" value="1"/>
</dbReference>
<dbReference type="STRING" id="765910.MARPU_08570"/>
<dbReference type="InterPro" id="IPR036280">
    <property type="entry name" value="Multihaem_cyt_sf"/>
</dbReference>
<dbReference type="KEGG" id="mpur:MARPU_08570"/>
<keyword evidence="1 3" id="KW-0732">Signal</keyword>
<feature type="repeat" description="TPR" evidence="2">
    <location>
        <begin position="644"/>
        <end position="677"/>
    </location>
</feature>
<dbReference type="SMART" id="SM00028">
    <property type="entry name" value="TPR"/>
    <property type="match status" value="4"/>
</dbReference>
<reference evidence="6 7" key="1">
    <citation type="submission" date="2013-12" db="EMBL/GenBank/DDBJ databases">
        <authorList>
            <consortium name="DOE Joint Genome Institute"/>
            <person name="Bryant D.A."/>
            <person name="Huntemann M."/>
            <person name="Han J."/>
            <person name="Chen A."/>
            <person name="Kyrpides N."/>
            <person name="Mavromatis K."/>
            <person name="Markowitz V."/>
            <person name="Palaniappan K."/>
            <person name="Ivanova N."/>
            <person name="Schaumberg A."/>
            <person name="Pati A."/>
            <person name="Liolios K."/>
            <person name="Nordberg H.P."/>
            <person name="Cantor M.N."/>
            <person name="Hua S.X."/>
            <person name="Woyke T."/>
        </authorList>
    </citation>
    <scope>NUCLEOTIDE SEQUENCE [LARGE SCALE GENOMIC DNA]</scope>
    <source>
        <strain evidence="6 7">984</strain>
    </source>
</reference>
<organism evidence="6 7">
    <name type="scientific">Marichromatium purpuratum 984</name>
    <dbReference type="NCBI Taxonomy" id="765910"/>
    <lineage>
        <taxon>Bacteria</taxon>
        <taxon>Pseudomonadati</taxon>
        <taxon>Pseudomonadota</taxon>
        <taxon>Gammaproteobacteria</taxon>
        <taxon>Chromatiales</taxon>
        <taxon>Chromatiaceae</taxon>
        <taxon>Marichromatium</taxon>
    </lineage>
</organism>
<keyword evidence="2" id="KW-0802">TPR repeat</keyword>
<dbReference type="Proteomes" id="UP000005275">
    <property type="component" value="Chromosome"/>
</dbReference>
<feature type="signal peptide" evidence="3">
    <location>
        <begin position="1"/>
        <end position="21"/>
    </location>
</feature>
<protein>
    <recommendedName>
        <fullName evidence="8">Tetratricopeptide repeat protein</fullName>
    </recommendedName>
</protein>
<feature type="chain" id="PRO_5004788206" description="Tetratricopeptide repeat protein" evidence="3">
    <location>
        <begin position="22"/>
        <end position="744"/>
    </location>
</feature>
<dbReference type="AlphaFoldDB" id="W0E324"/>
<dbReference type="EMBL" id="CP007031">
    <property type="protein sequence ID" value="AHF03913.1"/>
    <property type="molecule type" value="Genomic_DNA"/>
</dbReference>
<dbReference type="SUPFAM" id="SSF48452">
    <property type="entry name" value="TPR-like"/>
    <property type="match status" value="1"/>
</dbReference>
<dbReference type="InterPro" id="IPR051829">
    <property type="entry name" value="Multiheme_Cytochr_ET"/>
</dbReference>
<dbReference type="Pfam" id="PF14522">
    <property type="entry name" value="Cytochrome_C7"/>
    <property type="match status" value="1"/>
</dbReference>
<dbReference type="HOGENOM" id="CLU_013154_0_0_6"/>
<evidence type="ECO:0000256" key="2">
    <source>
        <dbReference type="PROSITE-ProRule" id="PRU00339"/>
    </source>
</evidence>
<sequence length="744" mass="81939">MSPTRALALFVVLLAPTASVAHSPGHVGVAVCAECHPAETARWRGSHHDLAMTEASEQTVLGDFTDARIEAHGVTSRFFRRDGGFYVDTEGPDGAIHTYRIDYTFGWWPLQQYLIAFPGGRLQPLGIAWDARAPEDGGQRWFHLYPDTPLTPEHPLHWTSRDQTWNHQCAECHSTGLRKGYDLAEDRYHTTWSEIDVACEACHGAGATHVAEARAVAAGPGQWSATKGLRVDLGDRDGGHWVIDPEHGLPRRTVARTAQRELDTCARCHARRGLIHEDPTPGQPLGQTHRLALLEPGRYHPDGQILDEVFVHGSFIQSRMYRHGVTCSDCHDPHDLQPRAPGNAVCARCHTATRYDAPAHHHHPAGSSGAACVACHMPQRRYMVIDERADHSLRIPRPDLSRTLGTPNACNQCHQDRDPAWAEAALARWYGTQPEERAPHFGEILHAGRHDPRAAEPRLLRLAANRDQPAIARASALDLLRGAPDPGRELTLRRLLDDPEPLVRAAALDALAGADAATLRALALPRLDDPVRAVRMIAARRVAPLAATPRDAAEARRLEQALDDYRATQLATAERPESHLNIGLLELDARRPEAAERAYRTALRLDPGFVPGYVNLADLQRALGRDAEAERTLRQGLAQRPEAATLHHALGLALIRQQRWPAAVEALGHAARLAPDNARHAYVLGLAQARAGEPETALATLRAAQRRHPEDRDLLVAIVDLARRHGEQQLALDYATKLQRLGPP</sequence>
<accession>W0E324</accession>
<feature type="domain" description="Cytochrome c-552/4" evidence="4">
    <location>
        <begin position="31"/>
        <end position="57"/>
    </location>
</feature>
<dbReference type="InterPro" id="IPR011990">
    <property type="entry name" value="TPR-like_helical_dom_sf"/>
</dbReference>
<dbReference type="Pfam" id="PF13435">
    <property type="entry name" value="Cytochrome_C554"/>
    <property type="match status" value="2"/>
</dbReference>
<dbReference type="Gene3D" id="1.25.40.10">
    <property type="entry name" value="Tetratricopeptide repeat domain"/>
    <property type="match status" value="1"/>
</dbReference>
<feature type="repeat" description="TPR" evidence="2">
    <location>
        <begin position="576"/>
        <end position="609"/>
    </location>
</feature>
<dbReference type="InterPro" id="IPR023155">
    <property type="entry name" value="Cyt_c-552/4"/>
</dbReference>
<proteinExistence type="predicted"/>
<dbReference type="RefSeq" id="WP_025275216.1">
    <property type="nucleotide sequence ID" value="NZ_CP007031.1"/>
</dbReference>
<evidence type="ECO:0000259" key="4">
    <source>
        <dbReference type="Pfam" id="PF13435"/>
    </source>
</evidence>
<feature type="domain" description="Cytochrome c7-like" evidence="5">
    <location>
        <begin position="342"/>
        <end position="415"/>
    </location>
</feature>
<evidence type="ECO:0008006" key="8">
    <source>
        <dbReference type="Google" id="ProtNLM"/>
    </source>
</evidence>
<dbReference type="eggNOG" id="COG0457">
    <property type="taxonomic scope" value="Bacteria"/>
</dbReference>
<name>W0E324_MARPU</name>
<evidence type="ECO:0000259" key="5">
    <source>
        <dbReference type="Pfam" id="PF14522"/>
    </source>
</evidence>
<evidence type="ECO:0000256" key="1">
    <source>
        <dbReference type="ARBA" id="ARBA00022729"/>
    </source>
</evidence>
<dbReference type="InterPro" id="IPR019734">
    <property type="entry name" value="TPR_rpt"/>
</dbReference>
<dbReference type="PROSITE" id="PS50005">
    <property type="entry name" value="TPR"/>
    <property type="match status" value="2"/>
</dbReference>
<dbReference type="Gene3D" id="1.10.1130.10">
    <property type="entry name" value="Flavocytochrome C3, Chain A"/>
    <property type="match status" value="2"/>
</dbReference>
<keyword evidence="7" id="KW-1185">Reference proteome</keyword>
<dbReference type="InterPro" id="IPR029467">
    <property type="entry name" value="Cyt_c7-like"/>
</dbReference>
<evidence type="ECO:0000256" key="3">
    <source>
        <dbReference type="SAM" id="SignalP"/>
    </source>
</evidence>
<dbReference type="SUPFAM" id="SSF48695">
    <property type="entry name" value="Multiheme cytochromes"/>
    <property type="match status" value="1"/>
</dbReference>
<dbReference type="OrthoDB" id="9814800at2"/>
<feature type="domain" description="Cytochrome c-552/4" evidence="4">
    <location>
        <begin position="161"/>
        <end position="204"/>
    </location>
</feature>
<dbReference type="GO" id="GO:0016491">
    <property type="term" value="F:oxidoreductase activity"/>
    <property type="evidence" value="ECO:0007669"/>
    <property type="project" value="TreeGrafter"/>
</dbReference>
<evidence type="ECO:0000313" key="7">
    <source>
        <dbReference type="Proteomes" id="UP000005275"/>
    </source>
</evidence>